<evidence type="ECO:0000259" key="8">
    <source>
        <dbReference type="Pfam" id="PF00711"/>
    </source>
</evidence>
<protein>
    <recommendedName>
        <fullName evidence="8">Beta-defensin-like domain-containing protein</fullName>
    </recommendedName>
</protein>
<dbReference type="Gene3D" id="3.10.360.10">
    <property type="entry name" value="Antimicrobial Peptide, Beta-defensin 2, Chain A"/>
    <property type="match status" value="1"/>
</dbReference>
<dbReference type="PANTHER" id="PTHR20515">
    <property type="entry name" value="BETA-DEFENSIN"/>
    <property type="match status" value="1"/>
</dbReference>
<dbReference type="Pfam" id="PF00711">
    <property type="entry name" value="Defensin_beta"/>
    <property type="match status" value="1"/>
</dbReference>
<reference evidence="9" key="1">
    <citation type="submission" date="2025-08" db="UniProtKB">
        <authorList>
            <consortium name="Ensembl"/>
        </authorList>
    </citation>
    <scope>IDENTIFICATION</scope>
</reference>
<comment type="subcellular location">
    <subcellularLocation>
        <location evidence="1">Secreted</location>
    </subcellularLocation>
</comment>
<dbReference type="OMA" id="PGTKCCR"/>
<dbReference type="PANTHER" id="PTHR20515:SF2">
    <property type="entry name" value="DEFENSIN BETA 4A"/>
    <property type="match status" value="1"/>
</dbReference>
<keyword evidence="10" id="KW-1185">Reference proteome</keyword>
<sequence>MRIHYLFFTFLLVLLGPLSAQGISNPFTCFKNRGLCWGKCRGNWQQIGTCGIPGLKCCRKRK</sequence>
<keyword evidence="6" id="KW-1015">Disulfide bond</keyword>
<dbReference type="FunFam" id="3.10.360.10:FF:000001">
    <property type="entry name" value="Beta-defensin 1"/>
    <property type="match status" value="1"/>
</dbReference>
<evidence type="ECO:0000313" key="9">
    <source>
        <dbReference type="Ensembl" id="ENSJJAP00000001809.1"/>
    </source>
</evidence>
<evidence type="ECO:0000256" key="6">
    <source>
        <dbReference type="ARBA" id="ARBA00023157"/>
    </source>
</evidence>
<proteinExistence type="predicted"/>
<evidence type="ECO:0000256" key="5">
    <source>
        <dbReference type="ARBA" id="ARBA00023022"/>
    </source>
</evidence>
<dbReference type="GeneID" id="101593779"/>
<evidence type="ECO:0000256" key="3">
    <source>
        <dbReference type="ARBA" id="ARBA00022529"/>
    </source>
</evidence>
<dbReference type="Proteomes" id="UP000694385">
    <property type="component" value="Unassembled WGS sequence"/>
</dbReference>
<reference evidence="9" key="2">
    <citation type="submission" date="2025-09" db="UniProtKB">
        <authorList>
            <consortium name="Ensembl"/>
        </authorList>
    </citation>
    <scope>IDENTIFICATION</scope>
</reference>
<accession>A0A8C5K0Q7</accession>
<keyword evidence="5" id="KW-0044">Antibiotic</keyword>
<feature type="chain" id="PRO_5034405114" description="Beta-defensin-like domain-containing protein" evidence="7">
    <location>
        <begin position="21"/>
        <end position="62"/>
    </location>
</feature>
<dbReference type="GO" id="GO:0005615">
    <property type="term" value="C:extracellular space"/>
    <property type="evidence" value="ECO:0007669"/>
    <property type="project" value="TreeGrafter"/>
</dbReference>
<keyword evidence="4" id="KW-0211">Defensin</keyword>
<dbReference type="RefSeq" id="XP_004673001.1">
    <property type="nucleotide sequence ID" value="XM_004672944.2"/>
</dbReference>
<dbReference type="InterPro" id="IPR001855">
    <property type="entry name" value="Defensin_beta-like"/>
</dbReference>
<feature type="signal peptide" evidence="7">
    <location>
        <begin position="1"/>
        <end position="20"/>
    </location>
</feature>
<feature type="domain" description="Beta-defensin-like" evidence="8">
    <location>
        <begin position="25"/>
        <end position="59"/>
    </location>
</feature>
<name>A0A8C5K0Q7_JACJA</name>
<keyword evidence="3" id="KW-0929">Antimicrobial</keyword>
<evidence type="ECO:0000256" key="4">
    <source>
        <dbReference type="ARBA" id="ARBA00022940"/>
    </source>
</evidence>
<dbReference type="OrthoDB" id="9623680at2759"/>
<evidence type="ECO:0000313" key="10">
    <source>
        <dbReference type="Proteomes" id="UP000694385"/>
    </source>
</evidence>
<evidence type="ECO:0000256" key="2">
    <source>
        <dbReference type="ARBA" id="ARBA00022525"/>
    </source>
</evidence>
<dbReference type="SUPFAM" id="SSF57392">
    <property type="entry name" value="Defensin-like"/>
    <property type="match status" value="1"/>
</dbReference>
<dbReference type="GO" id="GO:0042056">
    <property type="term" value="F:chemoattractant activity"/>
    <property type="evidence" value="ECO:0007669"/>
    <property type="project" value="TreeGrafter"/>
</dbReference>
<gene>
    <name evidence="9" type="primary">LOC101593779</name>
</gene>
<evidence type="ECO:0000256" key="1">
    <source>
        <dbReference type="ARBA" id="ARBA00004613"/>
    </source>
</evidence>
<dbReference type="GO" id="GO:0042742">
    <property type="term" value="P:defense response to bacterium"/>
    <property type="evidence" value="ECO:0007669"/>
    <property type="project" value="UniProtKB-KW"/>
</dbReference>
<dbReference type="AlphaFoldDB" id="A0A8C5K0Q7"/>
<dbReference type="Ensembl" id="ENSJJAT00000003124.1">
    <property type="protein sequence ID" value="ENSJJAP00000001809.1"/>
    <property type="gene ID" value="ENSJJAG00000002666.1"/>
</dbReference>
<keyword evidence="2" id="KW-0964">Secreted</keyword>
<evidence type="ECO:0000256" key="7">
    <source>
        <dbReference type="SAM" id="SignalP"/>
    </source>
</evidence>
<dbReference type="GO" id="GO:0031731">
    <property type="term" value="F:CCR6 chemokine receptor binding"/>
    <property type="evidence" value="ECO:0007669"/>
    <property type="project" value="TreeGrafter"/>
</dbReference>
<keyword evidence="7" id="KW-0732">Signal</keyword>
<organism evidence="9 10">
    <name type="scientific">Jaculus jaculus</name>
    <name type="common">Lesser Egyptian jerboa</name>
    <dbReference type="NCBI Taxonomy" id="51337"/>
    <lineage>
        <taxon>Eukaryota</taxon>
        <taxon>Metazoa</taxon>
        <taxon>Chordata</taxon>
        <taxon>Craniata</taxon>
        <taxon>Vertebrata</taxon>
        <taxon>Euteleostomi</taxon>
        <taxon>Mammalia</taxon>
        <taxon>Eutheria</taxon>
        <taxon>Euarchontoglires</taxon>
        <taxon>Glires</taxon>
        <taxon>Rodentia</taxon>
        <taxon>Myomorpha</taxon>
        <taxon>Dipodoidea</taxon>
        <taxon>Dipodidae</taxon>
        <taxon>Dipodinae</taxon>
        <taxon>Jaculus</taxon>
    </lineage>
</organism>
<dbReference type="GO" id="GO:0060326">
    <property type="term" value="P:cell chemotaxis"/>
    <property type="evidence" value="ECO:0007669"/>
    <property type="project" value="TreeGrafter"/>
</dbReference>